<dbReference type="Proteomes" id="UP000004088">
    <property type="component" value="Unassembled WGS sequence"/>
</dbReference>
<reference evidence="2 3" key="1">
    <citation type="submission" date="2011-01" db="EMBL/GenBank/DDBJ databases">
        <authorList>
            <person name="Muzny D."/>
            <person name="Qin X."/>
            <person name="Deng J."/>
            <person name="Jiang H."/>
            <person name="Liu Y."/>
            <person name="Qu J."/>
            <person name="Song X.-Z."/>
            <person name="Zhang L."/>
            <person name="Thornton R."/>
            <person name="Coyle M."/>
            <person name="Francisco L."/>
            <person name="Jackson L."/>
            <person name="Javaid M."/>
            <person name="Korchina V."/>
            <person name="Kovar C."/>
            <person name="Mata R."/>
            <person name="Mathew T."/>
            <person name="Ngo R."/>
            <person name="Nguyen L."/>
            <person name="Nguyen N."/>
            <person name="Okwuonu G."/>
            <person name="Ongeri F."/>
            <person name="Pham C."/>
            <person name="Simmons D."/>
            <person name="Wilczek-Boney K."/>
            <person name="Hale W."/>
            <person name="Jakkamsetti A."/>
            <person name="Pham P."/>
            <person name="Ruth R."/>
            <person name="San Lucas F."/>
            <person name="Warren J."/>
            <person name="Zhang J."/>
            <person name="Zhao Z."/>
            <person name="Zhou C."/>
            <person name="Zhu D."/>
            <person name="Lee S."/>
            <person name="Bess C."/>
            <person name="Blankenburg K."/>
            <person name="Forbes L."/>
            <person name="Fu Q."/>
            <person name="Gubbala S."/>
            <person name="Hirani K."/>
            <person name="Jayaseelan J.C."/>
            <person name="Lara F."/>
            <person name="Munidasa M."/>
            <person name="Palculict T."/>
            <person name="Patil S."/>
            <person name="Pu L.-L."/>
            <person name="Saada N."/>
            <person name="Tang L."/>
            <person name="Weissenberger G."/>
            <person name="Zhu Y."/>
            <person name="Hemphill L."/>
            <person name="Shang Y."/>
            <person name="Youmans B."/>
            <person name="Ayvaz T."/>
            <person name="Ross M."/>
            <person name="Santibanez J."/>
            <person name="Aqrawi P."/>
            <person name="Gross S."/>
            <person name="Joshi V."/>
            <person name="Fowler G."/>
            <person name="Nazareth L."/>
            <person name="Reid J."/>
            <person name="Worley K."/>
            <person name="Petrosino J."/>
            <person name="Highlander S."/>
            <person name="Gibbs R."/>
        </authorList>
    </citation>
    <scope>NUCLEOTIDE SEQUENCE [LARGE SCALE GENOMIC DNA]</scope>
    <source>
        <strain evidence="2 3">ATCC 33394</strain>
    </source>
</reference>
<feature type="transmembrane region" description="Helical" evidence="1">
    <location>
        <begin position="90"/>
        <end position="108"/>
    </location>
</feature>
<evidence type="ECO:0000313" key="2">
    <source>
        <dbReference type="EMBL" id="EGC18558.1"/>
    </source>
</evidence>
<feature type="transmembrane region" description="Helical" evidence="1">
    <location>
        <begin position="12"/>
        <end position="35"/>
    </location>
</feature>
<dbReference type="EMBL" id="AEWV01000001">
    <property type="protein sequence ID" value="EGC18558.1"/>
    <property type="molecule type" value="Genomic_DNA"/>
</dbReference>
<gene>
    <name evidence="2" type="ORF">HMPREF9098_0007</name>
</gene>
<keyword evidence="1" id="KW-0472">Membrane</keyword>
<protein>
    <submittedName>
        <fullName evidence="2">Uncharacterized protein</fullName>
    </submittedName>
</protein>
<keyword evidence="3" id="KW-1185">Reference proteome</keyword>
<dbReference type="AlphaFoldDB" id="F0EVX3"/>
<evidence type="ECO:0000313" key="3">
    <source>
        <dbReference type="Proteomes" id="UP000004088"/>
    </source>
</evidence>
<proteinExistence type="predicted"/>
<organism evidence="2 3">
    <name type="scientific">Kingella denitrificans ATCC 33394</name>
    <dbReference type="NCBI Taxonomy" id="888741"/>
    <lineage>
        <taxon>Bacteria</taxon>
        <taxon>Pseudomonadati</taxon>
        <taxon>Pseudomonadota</taxon>
        <taxon>Betaproteobacteria</taxon>
        <taxon>Neisseriales</taxon>
        <taxon>Neisseriaceae</taxon>
        <taxon>Kingella</taxon>
    </lineage>
</organism>
<dbReference type="STRING" id="888741.HMPREF9098_0007"/>
<name>F0EVX3_9NEIS</name>
<sequence length="272" mass="30851">MMNPKQLVKLTNTVGIVSFVLLIYWIFVFILVQVFNLKIFRQHLSEIFALSITGIIALMAGALMLNIMFNLTRIAERGSETDSPKKGKKIIVLMIFMFPVLAGVLFAGNHLSLQRREKALQQAGQALVQQNVRGIQAAAQYRFTPEYIRQTSDYLKVVEQANTSFQRAVIIVPDEVDGNRVYLRIASDSGASDAVKSAASEAAPPLDKRNFLYRAETFEHDYLHNTFAQHLTQPYFAQRENNYFLYLPQQHNGKTTAILLLTDYYPYGKFGS</sequence>
<keyword evidence="1" id="KW-1133">Transmembrane helix</keyword>
<dbReference type="RefSeq" id="WP_003780755.1">
    <property type="nucleotide sequence ID" value="NZ_GL870929.1"/>
</dbReference>
<dbReference type="HOGENOM" id="CLU_1007716_0_0_4"/>
<comment type="caution">
    <text evidence="2">The sequence shown here is derived from an EMBL/GenBank/DDBJ whole genome shotgun (WGS) entry which is preliminary data.</text>
</comment>
<accession>F0EVX3</accession>
<keyword evidence="1" id="KW-0812">Transmembrane</keyword>
<evidence type="ECO:0000256" key="1">
    <source>
        <dbReference type="SAM" id="Phobius"/>
    </source>
</evidence>
<feature type="transmembrane region" description="Helical" evidence="1">
    <location>
        <begin position="47"/>
        <end position="69"/>
    </location>
</feature>